<evidence type="ECO:0000313" key="2">
    <source>
        <dbReference type="Proteomes" id="UP000250235"/>
    </source>
</evidence>
<dbReference type="Proteomes" id="UP000250235">
    <property type="component" value="Unassembled WGS sequence"/>
</dbReference>
<protein>
    <submittedName>
        <fullName evidence="1">Uncharacterized protein</fullName>
    </submittedName>
</protein>
<gene>
    <name evidence="1" type="ORF">F511_36838</name>
</gene>
<sequence>MAAPHHLRRAHERARRLRAGRVWRATAGHVQRNRLRTLGASFSRCGRTLGAASHEKISRWMSDDGRPQLAAGRGCAPCLGAGCACGGRPLAGWSPHDGAWSATLVAAVRGRASRMIFHGGAAAGGRRSGDAPMMS</sequence>
<dbReference type="EMBL" id="KV011261">
    <property type="protein sequence ID" value="KZV26388.1"/>
    <property type="molecule type" value="Genomic_DNA"/>
</dbReference>
<name>A0A2Z7AYF8_9LAMI</name>
<reference evidence="1 2" key="1">
    <citation type="journal article" date="2015" name="Proc. Natl. Acad. Sci. U.S.A.">
        <title>The resurrection genome of Boea hygrometrica: A blueprint for survival of dehydration.</title>
        <authorList>
            <person name="Xiao L."/>
            <person name="Yang G."/>
            <person name="Zhang L."/>
            <person name="Yang X."/>
            <person name="Zhao S."/>
            <person name="Ji Z."/>
            <person name="Zhou Q."/>
            <person name="Hu M."/>
            <person name="Wang Y."/>
            <person name="Chen M."/>
            <person name="Xu Y."/>
            <person name="Jin H."/>
            <person name="Xiao X."/>
            <person name="Hu G."/>
            <person name="Bao F."/>
            <person name="Hu Y."/>
            <person name="Wan P."/>
            <person name="Li L."/>
            <person name="Deng X."/>
            <person name="Kuang T."/>
            <person name="Xiang C."/>
            <person name="Zhu J.K."/>
            <person name="Oliver M.J."/>
            <person name="He Y."/>
        </authorList>
    </citation>
    <scope>NUCLEOTIDE SEQUENCE [LARGE SCALE GENOMIC DNA]</scope>
    <source>
        <strain evidence="2">cv. XS01</strain>
    </source>
</reference>
<accession>A0A2Z7AYF8</accession>
<proteinExistence type="predicted"/>
<keyword evidence="2" id="KW-1185">Reference proteome</keyword>
<evidence type="ECO:0000313" key="1">
    <source>
        <dbReference type="EMBL" id="KZV26388.1"/>
    </source>
</evidence>
<dbReference type="AlphaFoldDB" id="A0A2Z7AYF8"/>
<organism evidence="1 2">
    <name type="scientific">Dorcoceras hygrometricum</name>
    <dbReference type="NCBI Taxonomy" id="472368"/>
    <lineage>
        <taxon>Eukaryota</taxon>
        <taxon>Viridiplantae</taxon>
        <taxon>Streptophyta</taxon>
        <taxon>Embryophyta</taxon>
        <taxon>Tracheophyta</taxon>
        <taxon>Spermatophyta</taxon>
        <taxon>Magnoliopsida</taxon>
        <taxon>eudicotyledons</taxon>
        <taxon>Gunneridae</taxon>
        <taxon>Pentapetalae</taxon>
        <taxon>asterids</taxon>
        <taxon>lamiids</taxon>
        <taxon>Lamiales</taxon>
        <taxon>Gesneriaceae</taxon>
        <taxon>Didymocarpoideae</taxon>
        <taxon>Trichosporeae</taxon>
        <taxon>Loxocarpinae</taxon>
        <taxon>Dorcoceras</taxon>
    </lineage>
</organism>